<feature type="disulfide bond" evidence="15">
    <location>
        <begin position="149"/>
        <end position="166"/>
    </location>
</feature>
<reference evidence="22" key="2">
    <citation type="submission" date="2025-05" db="UniProtKB">
        <authorList>
            <consortium name="Ensembl"/>
        </authorList>
    </citation>
    <scope>IDENTIFICATION</scope>
</reference>
<feature type="domain" description="EGF-like" evidence="19">
    <location>
        <begin position="140"/>
        <end position="178"/>
    </location>
</feature>
<dbReference type="GeneTree" id="ENSGT00940000157814"/>
<dbReference type="Proteomes" id="UP000694397">
    <property type="component" value="Chromosome 3"/>
</dbReference>
<dbReference type="SUPFAM" id="SSF57440">
    <property type="entry name" value="Kringle-like"/>
    <property type="match status" value="1"/>
</dbReference>
<dbReference type="InterPro" id="IPR012224">
    <property type="entry name" value="Pept_S1A_FX"/>
</dbReference>
<dbReference type="Gene3D" id="2.10.25.10">
    <property type="entry name" value="Laminin"/>
    <property type="match status" value="2"/>
</dbReference>
<dbReference type="AlphaFoldDB" id="A0A8C9SEF4"/>
<dbReference type="PROSITE" id="PS01186">
    <property type="entry name" value="EGF_2"/>
    <property type="match status" value="2"/>
</dbReference>
<dbReference type="CDD" id="cd00054">
    <property type="entry name" value="EGF_CA"/>
    <property type="match status" value="2"/>
</dbReference>
<dbReference type="InterPro" id="IPR043504">
    <property type="entry name" value="Peptidase_S1_PA_chymotrypsin"/>
</dbReference>
<dbReference type="PROSITE" id="PS50026">
    <property type="entry name" value="EGF_3"/>
    <property type="match status" value="2"/>
</dbReference>
<name>A0A8C9SEF4_SCLFO</name>
<dbReference type="GO" id="GO:0005615">
    <property type="term" value="C:extracellular space"/>
    <property type="evidence" value="ECO:0007669"/>
    <property type="project" value="TreeGrafter"/>
</dbReference>
<feature type="disulfide bond" evidence="15">
    <location>
        <begin position="90"/>
        <end position="99"/>
    </location>
</feature>
<feature type="active site" description="Charge relay system" evidence="14">
    <location>
        <position position="499"/>
    </location>
</feature>
<dbReference type="GO" id="GO:0005509">
    <property type="term" value="F:calcium ion binding"/>
    <property type="evidence" value="ECO:0007669"/>
    <property type="project" value="InterPro"/>
</dbReference>
<feature type="active site" description="Charge relay system" evidence="14">
    <location>
        <position position="402"/>
    </location>
</feature>
<dbReference type="PANTHER" id="PTHR24264:SF40">
    <property type="entry name" value="HYALURONAN-BINDING PROTEIN 2"/>
    <property type="match status" value="1"/>
</dbReference>
<keyword evidence="9 17" id="KW-0720">Serine protease</keyword>
<feature type="chain" id="PRO_5044682598" description="trypsin" evidence="18">
    <location>
        <begin position="21"/>
        <end position="549"/>
    </location>
</feature>
<dbReference type="Gene3D" id="2.40.20.10">
    <property type="entry name" value="Plasminogen Kringle 4"/>
    <property type="match status" value="1"/>
</dbReference>
<dbReference type="PROSITE" id="PS00135">
    <property type="entry name" value="TRYPSIN_SER"/>
    <property type="match status" value="1"/>
</dbReference>
<evidence type="ECO:0000256" key="14">
    <source>
        <dbReference type="PIRSR" id="PIRSR001143-1"/>
    </source>
</evidence>
<dbReference type="PROSITE" id="PS00022">
    <property type="entry name" value="EGF_1"/>
    <property type="match status" value="2"/>
</dbReference>
<evidence type="ECO:0000256" key="6">
    <source>
        <dbReference type="ARBA" id="ARBA00022729"/>
    </source>
</evidence>
<comment type="caution">
    <text evidence="15">Lacks conserved residue(s) required for the propagation of feature annotation.</text>
</comment>
<dbReference type="InterPro" id="IPR001254">
    <property type="entry name" value="Trypsin_dom"/>
</dbReference>
<dbReference type="PRINTS" id="PR00722">
    <property type="entry name" value="CHYMOTRYPSIN"/>
</dbReference>
<keyword evidence="11" id="KW-0325">Glycoprotein</keyword>
<dbReference type="SUPFAM" id="SSF50494">
    <property type="entry name" value="Trypsin-like serine proteases"/>
    <property type="match status" value="1"/>
</dbReference>
<dbReference type="FunFam" id="2.40.20.10:FF:000001">
    <property type="entry name" value="Urokinase-type plasminogen activator"/>
    <property type="match status" value="1"/>
</dbReference>
<feature type="disulfide bond" evidence="15">
    <location>
        <begin position="168"/>
        <end position="177"/>
    </location>
</feature>
<keyword evidence="10 15" id="KW-1015">Disulfide bond</keyword>
<dbReference type="Gene3D" id="2.40.10.10">
    <property type="entry name" value="Trypsin-like serine proteases"/>
    <property type="match status" value="1"/>
</dbReference>
<evidence type="ECO:0000259" key="21">
    <source>
        <dbReference type="PROSITE" id="PS50240"/>
    </source>
</evidence>
<dbReference type="PROSITE" id="PS50070">
    <property type="entry name" value="KRINGLE_2"/>
    <property type="match status" value="1"/>
</dbReference>
<dbReference type="GO" id="GO:0006508">
    <property type="term" value="P:proteolysis"/>
    <property type="evidence" value="ECO:0007669"/>
    <property type="project" value="UniProtKB-KW"/>
</dbReference>
<dbReference type="GO" id="GO:0007596">
    <property type="term" value="P:blood coagulation"/>
    <property type="evidence" value="ECO:0007669"/>
    <property type="project" value="InterPro"/>
</dbReference>
<evidence type="ECO:0000259" key="20">
    <source>
        <dbReference type="PROSITE" id="PS50070"/>
    </source>
</evidence>
<keyword evidence="2" id="KW-0964">Secreted</keyword>
<keyword evidence="8 17" id="KW-0378">Hydrolase</keyword>
<dbReference type="Pfam" id="PF00051">
    <property type="entry name" value="Kringle"/>
    <property type="match status" value="1"/>
</dbReference>
<dbReference type="PROSITE" id="PS00134">
    <property type="entry name" value="TRYPSIN_HIS"/>
    <property type="match status" value="1"/>
</dbReference>
<evidence type="ECO:0000313" key="23">
    <source>
        <dbReference type="Proteomes" id="UP000694397"/>
    </source>
</evidence>
<organism evidence="22 23">
    <name type="scientific">Scleropages formosus</name>
    <name type="common">Asian bonytongue</name>
    <name type="synonym">Osteoglossum formosum</name>
    <dbReference type="NCBI Taxonomy" id="113540"/>
    <lineage>
        <taxon>Eukaryota</taxon>
        <taxon>Metazoa</taxon>
        <taxon>Chordata</taxon>
        <taxon>Craniata</taxon>
        <taxon>Vertebrata</taxon>
        <taxon>Euteleostomi</taxon>
        <taxon>Actinopterygii</taxon>
        <taxon>Neopterygii</taxon>
        <taxon>Teleostei</taxon>
        <taxon>Osteoglossocephala</taxon>
        <taxon>Osteoglossomorpha</taxon>
        <taxon>Osteoglossiformes</taxon>
        <taxon>Osteoglossidae</taxon>
        <taxon>Scleropages</taxon>
    </lineage>
</organism>
<feature type="signal peptide" evidence="18">
    <location>
        <begin position="1"/>
        <end position="20"/>
    </location>
</feature>
<dbReference type="CDD" id="cd00190">
    <property type="entry name" value="Tryp_SPc"/>
    <property type="match status" value="1"/>
</dbReference>
<dbReference type="FunFam" id="2.10.25.10:FF:000012">
    <property type="entry name" value="Delta-like protein"/>
    <property type="match status" value="1"/>
</dbReference>
<feature type="domain" description="Peptidase S1" evidence="21">
    <location>
        <begin position="307"/>
        <end position="547"/>
    </location>
</feature>
<evidence type="ECO:0000256" key="3">
    <source>
        <dbReference type="ARBA" id="ARBA00022536"/>
    </source>
</evidence>
<dbReference type="FunFam" id="2.10.25.10:FF:000095">
    <property type="entry name" value="Notch, isoform B"/>
    <property type="match status" value="1"/>
</dbReference>
<evidence type="ECO:0000256" key="9">
    <source>
        <dbReference type="ARBA" id="ARBA00022825"/>
    </source>
</evidence>
<feature type="domain" description="Kringle" evidence="20">
    <location>
        <begin position="183"/>
        <end position="264"/>
    </location>
</feature>
<gene>
    <name evidence="22" type="primary">HABP2</name>
</gene>
<evidence type="ECO:0000256" key="13">
    <source>
        <dbReference type="ARBA" id="ARBA00038868"/>
    </source>
</evidence>
<feature type="active site" description="Charge relay system" evidence="14">
    <location>
        <position position="354"/>
    </location>
</feature>
<comment type="subcellular location">
    <subcellularLocation>
        <location evidence="1">Secreted</location>
        <location evidence="1">Extracellular space</location>
    </subcellularLocation>
</comment>
<evidence type="ECO:0000256" key="5">
    <source>
        <dbReference type="ARBA" id="ARBA00022670"/>
    </source>
</evidence>
<feature type="domain" description="EGF-like" evidence="19">
    <location>
        <begin position="63"/>
        <end position="100"/>
    </location>
</feature>
<keyword evidence="4 16" id="KW-0420">Kringle</keyword>
<comment type="catalytic activity">
    <reaction evidence="12">
        <text>Preferential cleavage: Arg-|-Xaa, Lys-|-Xaa.</text>
        <dbReference type="EC" id="3.4.21.4"/>
    </reaction>
</comment>
<dbReference type="Pfam" id="PF00089">
    <property type="entry name" value="Trypsin"/>
    <property type="match status" value="1"/>
</dbReference>
<evidence type="ECO:0000256" key="11">
    <source>
        <dbReference type="ARBA" id="ARBA00023180"/>
    </source>
</evidence>
<dbReference type="EC" id="3.4.21.4" evidence="13"/>
<dbReference type="SMART" id="SM00020">
    <property type="entry name" value="Tryp_SPc"/>
    <property type="match status" value="1"/>
</dbReference>
<dbReference type="SMART" id="SM00181">
    <property type="entry name" value="EGF"/>
    <property type="match status" value="3"/>
</dbReference>
<keyword evidence="3 15" id="KW-0245">EGF-like domain</keyword>
<proteinExistence type="predicted"/>
<evidence type="ECO:0000259" key="19">
    <source>
        <dbReference type="PROSITE" id="PS50026"/>
    </source>
</evidence>
<dbReference type="InterPro" id="IPR009003">
    <property type="entry name" value="Peptidase_S1_PA"/>
</dbReference>
<sequence>MISRLVFLLCFTVLVQKATPSDILDVLGDVINALADAVVSTLFDEDTDTSDKDLDWLYELLEPEDQCNPNPCHNDGVCEVVDDDDFRCSCPPPYKGKTCQKVRNICKKANCVRGECTVTLTPPYYECKCKEPYQPPNCKVASSCNPSPCLNGGTCHKGVTRSSFWCDCPANYTGKLCQVGPDDCYEENGENYRGNVSETVEGLECLPWNAYFILSEAVDLSEYNILKELEHNNLCRNPDGDARPWCFVRHKNELTWEYCKVRKCFGSGNETEPIEPNEETTEEPTLIPEEDFATCGQPQTKRVAARIYRGMKAEPGAYPWQVSLQVRPKGTDIDFGHYCGGILIRSCWVLTAAHCIDNSTEKQVVLGAMNLKKLDPDVQILDVVEAINHEDYRETPEAWYNDIALLRLKGSEGRCANETETVRTACLPTETFPDKTECTISGWGATEKAYSSNHLLYAPVLLLSQKRCMEEKVYGNRLDGSMLCAGNMKGGVDSCQGDSGGPLVCEKDGTHYVYGVVSWGDSCGKRNKPGIYARVTTFLDWIDSKLSAS</sequence>
<dbReference type="OrthoDB" id="9937281at2759"/>
<evidence type="ECO:0000256" key="16">
    <source>
        <dbReference type="PROSITE-ProRule" id="PRU00121"/>
    </source>
</evidence>
<dbReference type="InterPro" id="IPR013806">
    <property type="entry name" value="Kringle-like"/>
</dbReference>
<dbReference type="PIRSF" id="PIRSF001143">
    <property type="entry name" value="Factor_X"/>
    <property type="match status" value="1"/>
</dbReference>
<evidence type="ECO:0000256" key="10">
    <source>
        <dbReference type="ARBA" id="ARBA00023157"/>
    </source>
</evidence>
<dbReference type="CDD" id="cd00108">
    <property type="entry name" value="KR"/>
    <property type="match status" value="1"/>
</dbReference>
<evidence type="ECO:0000313" key="22">
    <source>
        <dbReference type="Ensembl" id="ENSSFOP00015034264.2"/>
    </source>
</evidence>
<keyword evidence="5 17" id="KW-0645">Protease</keyword>
<dbReference type="Pfam" id="PF00008">
    <property type="entry name" value="EGF"/>
    <property type="match status" value="2"/>
</dbReference>
<dbReference type="FunFam" id="2.40.10.10:FF:000069">
    <property type="entry name" value="Hyaluronan-binding protein 2"/>
    <property type="match status" value="1"/>
</dbReference>
<dbReference type="GO" id="GO:0004252">
    <property type="term" value="F:serine-type endopeptidase activity"/>
    <property type="evidence" value="ECO:0007669"/>
    <property type="project" value="UniProtKB-EC"/>
</dbReference>
<dbReference type="PROSITE" id="PS50240">
    <property type="entry name" value="TRYPSIN_DOM"/>
    <property type="match status" value="1"/>
</dbReference>
<dbReference type="InterPro" id="IPR033116">
    <property type="entry name" value="TRYPSIN_SER"/>
</dbReference>
<protein>
    <recommendedName>
        <fullName evidence="13">trypsin</fullName>
        <ecNumber evidence="13">3.4.21.4</ecNumber>
    </recommendedName>
</protein>
<accession>A0A8C9SEF4</accession>
<evidence type="ECO:0000256" key="18">
    <source>
        <dbReference type="SAM" id="SignalP"/>
    </source>
</evidence>
<dbReference type="InterPro" id="IPR018114">
    <property type="entry name" value="TRYPSIN_HIS"/>
</dbReference>
<keyword evidence="7" id="KW-0677">Repeat</keyword>
<dbReference type="Ensembl" id="ENSSFOT00015034642.2">
    <property type="protein sequence ID" value="ENSSFOP00015034264.2"/>
    <property type="gene ID" value="ENSSFOG00015021812.2"/>
</dbReference>
<dbReference type="InterPro" id="IPR038178">
    <property type="entry name" value="Kringle_sf"/>
</dbReference>
<evidence type="ECO:0000256" key="15">
    <source>
        <dbReference type="PROSITE-ProRule" id="PRU00076"/>
    </source>
</evidence>
<evidence type="ECO:0000256" key="8">
    <source>
        <dbReference type="ARBA" id="ARBA00022801"/>
    </source>
</evidence>
<dbReference type="SUPFAM" id="SSF57196">
    <property type="entry name" value="EGF/Laminin"/>
    <property type="match status" value="1"/>
</dbReference>
<dbReference type="InterPro" id="IPR050127">
    <property type="entry name" value="Serine_Proteases_S1"/>
</dbReference>
<reference evidence="22 23" key="1">
    <citation type="submission" date="2019-04" db="EMBL/GenBank/DDBJ databases">
        <authorList>
            <consortium name="Wellcome Sanger Institute Data Sharing"/>
        </authorList>
    </citation>
    <scope>NUCLEOTIDE SEQUENCE [LARGE SCALE GENOMIC DNA]</scope>
</reference>
<dbReference type="InterPro" id="IPR000742">
    <property type="entry name" value="EGF"/>
</dbReference>
<dbReference type="Ensembl" id="ENSSFOT00015034670.2">
    <property type="protein sequence ID" value="ENSSFOP00015034292.2"/>
    <property type="gene ID" value="ENSSFOG00015021812.2"/>
</dbReference>
<evidence type="ECO:0000256" key="2">
    <source>
        <dbReference type="ARBA" id="ARBA00022525"/>
    </source>
</evidence>
<evidence type="ECO:0000256" key="17">
    <source>
        <dbReference type="RuleBase" id="RU363034"/>
    </source>
</evidence>
<dbReference type="SMART" id="SM00130">
    <property type="entry name" value="KR"/>
    <property type="match status" value="1"/>
</dbReference>
<keyword evidence="6 18" id="KW-0732">Signal</keyword>
<dbReference type="InterPro" id="IPR001314">
    <property type="entry name" value="Peptidase_S1A"/>
</dbReference>
<evidence type="ECO:0000256" key="7">
    <source>
        <dbReference type="ARBA" id="ARBA00022737"/>
    </source>
</evidence>
<dbReference type="PRINTS" id="PR00018">
    <property type="entry name" value="KRINGLE"/>
</dbReference>
<keyword evidence="23" id="KW-1185">Reference proteome</keyword>
<evidence type="ECO:0000256" key="12">
    <source>
        <dbReference type="ARBA" id="ARBA00036320"/>
    </source>
</evidence>
<dbReference type="PANTHER" id="PTHR24264">
    <property type="entry name" value="TRYPSIN-RELATED"/>
    <property type="match status" value="1"/>
</dbReference>
<evidence type="ECO:0000256" key="4">
    <source>
        <dbReference type="ARBA" id="ARBA00022572"/>
    </source>
</evidence>
<dbReference type="InterPro" id="IPR000001">
    <property type="entry name" value="Kringle"/>
</dbReference>
<evidence type="ECO:0000256" key="1">
    <source>
        <dbReference type="ARBA" id="ARBA00004239"/>
    </source>
</evidence>